<evidence type="ECO:0000256" key="5">
    <source>
        <dbReference type="ARBA" id="ARBA00022989"/>
    </source>
</evidence>
<proteinExistence type="inferred from homology"/>
<evidence type="ECO:0000256" key="2">
    <source>
        <dbReference type="ARBA" id="ARBA00006464"/>
    </source>
</evidence>
<reference evidence="9 10" key="1">
    <citation type="submission" date="2020-04" db="EMBL/GenBank/DDBJ databases">
        <title>Flammeovirga sp. SR4, a novel species isolated from seawater.</title>
        <authorList>
            <person name="Wang X."/>
        </authorList>
    </citation>
    <scope>NUCLEOTIDE SEQUENCE [LARGE SCALE GENOMIC DNA]</scope>
    <source>
        <strain evidence="9 10">SR4</strain>
    </source>
</reference>
<protein>
    <submittedName>
        <fullName evidence="9">Sugar transferase</fullName>
    </submittedName>
</protein>
<evidence type="ECO:0000256" key="1">
    <source>
        <dbReference type="ARBA" id="ARBA00004141"/>
    </source>
</evidence>
<feature type="transmembrane region" description="Helical" evidence="7">
    <location>
        <begin position="44"/>
        <end position="64"/>
    </location>
</feature>
<accession>A0A7X8XXB8</accession>
<evidence type="ECO:0000256" key="6">
    <source>
        <dbReference type="ARBA" id="ARBA00023136"/>
    </source>
</evidence>
<dbReference type="GO" id="GO:0016780">
    <property type="term" value="F:phosphotransferase activity, for other substituted phosphate groups"/>
    <property type="evidence" value="ECO:0007669"/>
    <property type="project" value="TreeGrafter"/>
</dbReference>
<dbReference type="RefSeq" id="WP_168883801.1">
    <property type="nucleotide sequence ID" value="NZ_JABAIL010000005.1"/>
</dbReference>
<feature type="transmembrane region" description="Helical" evidence="7">
    <location>
        <begin position="12"/>
        <end position="32"/>
    </location>
</feature>
<dbReference type="Pfam" id="PF13727">
    <property type="entry name" value="CoA_binding_3"/>
    <property type="match status" value="1"/>
</dbReference>
<evidence type="ECO:0000256" key="3">
    <source>
        <dbReference type="ARBA" id="ARBA00022679"/>
    </source>
</evidence>
<evidence type="ECO:0000313" key="9">
    <source>
        <dbReference type="EMBL" id="NLR93094.1"/>
    </source>
</evidence>
<name>A0A7X8XXB8_9BACT</name>
<gene>
    <name evidence="9" type="ORF">HGP29_17910</name>
</gene>
<dbReference type="AlphaFoldDB" id="A0A7X8XXB8"/>
<comment type="similarity">
    <text evidence="2">Belongs to the bacterial sugar transferase family.</text>
</comment>
<keyword evidence="10" id="KW-1185">Reference proteome</keyword>
<organism evidence="9 10">
    <name type="scientific">Flammeovirga agarivorans</name>
    <dbReference type="NCBI Taxonomy" id="2726742"/>
    <lineage>
        <taxon>Bacteria</taxon>
        <taxon>Pseudomonadati</taxon>
        <taxon>Bacteroidota</taxon>
        <taxon>Cytophagia</taxon>
        <taxon>Cytophagales</taxon>
        <taxon>Flammeovirgaceae</taxon>
        <taxon>Flammeovirga</taxon>
    </lineage>
</organism>
<keyword evidence="6 7" id="KW-0472">Membrane</keyword>
<feature type="domain" description="Bacterial sugar transferase" evidence="8">
    <location>
        <begin position="266"/>
        <end position="449"/>
    </location>
</feature>
<dbReference type="Pfam" id="PF02397">
    <property type="entry name" value="Bac_transf"/>
    <property type="match status" value="1"/>
</dbReference>
<evidence type="ECO:0000256" key="4">
    <source>
        <dbReference type="ARBA" id="ARBA00022692"/>
    </source>
</evidence>
<dbReference type="GO" id="GO:0016020">
    <property type="term" value="C:membrane"/>
    <property type="evidence" value="ECO:0007669"/>
    <property type="project" value="UniProtKB-SubCell"/>
</dbReference>
<dbReference type="Proteomes" id="UP000585050">
    <property type="component" value="Unassembled WGS sequence"/>
</dbReference>
<keyword evidence="4 7" id="KW-0812">Transmembrane</keyword>
<comment type="subcellular location">
    <subcellularLocation>
        <location evidence="1">Membrane</location>
        <topology evidence="1">Multi-pass membrane protein</topology>
    </subcellularLocation>
</comment>
<dbReference type="InterPro" id="IPR003362">
    <property type="entry name" value="Bact_transf"/>
</dbReference>
<evidence type="ECO:0000256" key="7">
    <source>
        <dbReference type="SAM" id="Phobius"/>
    </source>
</evidence>
<dbReference type="PANTHER" id="PTHR30576:SF0">
    <property type="entry name" value="UNDECAPRENYL-PHOSPHATE N-ACETYLGALACTOSAMINYL 1-PHOSPHATE TRANSFERASE-RELATED"/>
    <property type="match status" value="1"/>
</dbReference>
<feature type="transmembrane region" description="Helical" evidence="7">
    <location>
        <begin position="76"/>
        <end position="101"/>
    </location>
</feature>
<sequence>MQRKTTKNFRSIIFRGLDTILINISFLIAYYLKFDKAFLIGDEWYNNVFILFNLSWFLLISTYLKPYNSNRLTRSFLRTFIQGCSIGLLHAAIFSTLLLIFKIQNQSREQLLLSYIIFCGLNITIKSFVLFIIRWLRERKGVDSKKYAIIGQGKLSEEINEFYKNHKEFGYNFNGYLNTSSHNSKNFKDYILKNEIDVIYICLPYILHSDVDKLVDIAYELNVDVKLVMDFRGFITRGLHLQYHDYIPVLDVDVKPLSNFGEVFIKRSFDIIFSLCVIIFGAPVYLFTALATKFSSNGPILYKQERVGKWGKPFHIYKFRSMFIDAEEKGPALSKGDKDPRITPWGRFMRKTRLDEIPQFFNVLKGDMAIVGPRPERQFFIDQIVERSPQYNKLKTVKPGITSIGQVLYGYAENVDEMIQRLRYDLLYLDNATLSTDIWLIFKTVEVMVLGKGK</sequence>
<dbReference type="PANTHER" id="PTHR30576">
    <property type="entry name" value="COLANIC BIOSYNTHESIS UDP-GLUCOSE LIPID CARRIER TRANSFERASE"/>
    <property type="match status" value="1"/>
</dbReference>
<evidence type="ECO:0000313" key="10">
    <source>
        <dbReference type="Proteomes" id="UP000585050"/>
    </source>
</evidence>
<dbReference type="EMBL" id="JABAIL010000005">
    <property type="protein sequence ID" value="NLR93094.1"/>
    <property type="molecule type" value="Genomic_DNA"/>
</dbReference>
<keyword evidence="5 7" id="KW-1133">Transmembrane helix</keyword>
<feature type="transmembrane region" description="Helical" evidence="7">
    <location>
        <begin position="113"/>
        <end position="136"/>
    </location>
</feature>
<keyword evidence="3 9" id="KW-0808">Transferase</keyword>
<comment type="caution">
    <text evidence="9">The sequence shown here is derived from an EMBL/GenBank/DDBJ whole genome shotgun (WGS) entry which is preliminary data.</text>
</comment>
<evidence type="ECO:0000259" key="8">
    <source>
        <dbReference type="Pfam" id="PF02397"/>
    </source>
</evidence>
<dbReference type="NCBIfam" id="TIGR03025">
    <property type="entry name" value="EPS_sugtrans"/>
    <property type="match status" value="1"/>
</dbReference>
<dbReference type="InterPro" id="IPR017475">
    <property type="entry name" value="EPS_sugar_tfrase"/>
</dbReference>
<feature type="transmembrane region" description="Helical" evidence="7">
    <location>
        <begin position="271"/>
        <end position="291"/>
    </location>
</feature>